<proteinExistence type="predicted"/>
<evidence type="ECO:0000256" key="1">
    <source>
        <dbReference type="SAM" id="Phobius"/>
    </source>
</evidence>
<keyword evidence="1" id="KW-0812">Transmembrane</keyword>
<dbReference type="EMBL" id="AHEF01000074">
    <property type="protein sequence ID" value="EOP85956.1"/>
    <property type="molecule type" value="Genomic_DNA"/>
</dbReference>
<dbReference type="RefSeq" id="WP_016098860.1">
    <property type="nucleotide sequence ID" value="NZ_KB976537.1"/>
</dbReference>
<evidence type="ECO:0000313" key="3">
    <source>
        <dbReference type="Proteomes" id="UP000014009"/>
    </source>
</evidence>
<accession>A0A9W5VKE7</accession>
<sequence length="96" mass="10905">MNNPSYTMLSIMGSIGAWGIIITFCGIILSLFSNKIRPFKKRMIFTFIASIILLSIGELNYKIDKISMEQKQKMIKKASVKSERALKKEQAKEITS</sequence>
<keyword evidence="1" id="KW-0472">Membrane</keyword>
<organism evidence="2 3">
    <name type="scientific">Bacillus cereus HuB4-4</name>
    <dbReference type="NCBI Taxonomy" id="1053211"/>
    <lineage>
        <taxon>Bacteria</taxon>
        <taxon>Bacillati</taxon>
        <taxon>Bacillota</taxon>
        <taxon>Bacilli</taxon>
        <taxon>Bacillales</taxon>
        <taxon>Bacillaceae</taxon>
        <taxon>Bacillus</taxon>
        <taxon>Bacillus cereus group</taxon>
    </lineage>
</organism>
<feature type="transmembrane region" description="Helical" evidence="1">
    <location>
        <begin position="44"/>
        <end position="61"/>
    </location>
</feature>
<evidence type="ECO:0000313" key="2">
    <source>
        <dbReference type="EMBL" id="EOP85956.1"/>
    </source>
</evidence>
<dbReference type="Proteomes" id="UP000014009">
    <property type="component" value="Unassembled WGS sequence"/>
</dbReference>
<keyword evidence="1" id="KW-1133">Transmembrane helix</keyword>
<feature type="transmembrane region" description="Helical" evidence="1">
    <location>
        <begin position="6"/>
        <end position="32"/>
    </location>
</feature>
<comment type="caution">
    <text evidence="2">The sequence shown here is derived from an EMBL/GenBank/DDBJ whole genome shotgun (WGS) entry which is preliminary data.</text>
</comment>
<name>A0A9W5VKE7_BACCE</name>
<reference evidence="2 3" key="1">
    <citation type="submission" date="2012-12" db="EMBL/GenBank/DDBJ databases">
        <title>The Genome Sequence of Bacillus cereus HuB4-4.</title>
        <authorList>
            <consortium name="The Broad Institute Genome Sequencing Platform"/>
            <consortium name="The Broad Institute Genome Sequencing Center for Infectious Disease"/>
            <person name="Feldgarden M."/>
            <person name="Van der Auwera G.A."/>
            <person name="Mahillon J."/>
            <person name="Duprez V."/>
            <person name="Timmery S."/>
            <person name="Mattelet C."/>
            <person name="Dierick K."/>
            <person name="Sun M."/>
            <person name="Yu Z."/>
            <person name="Zhu L."/>
            <person name="Hu X."/>
            <person name="Shank E.B."/>
            <person name="Swiecicka I."/>
            <person name="Hansen B.M."/>
            <person name="Andrup L."/>
            <person name="Walker B."/>
            <person name="Young S.K."/>
            <person name="Zeng Q."/>
            <person name="Gargeya S."/>
            <person name="Fitzgerald M."/>
            <person name="Haas B."/>
            <person name="Abouelleil A."/>
            <person name="Alvarado L."/>
            <person name="Arachchi H.M."/>
            <person name="Berlin A.M."/>
            <person name="Chapman S.B."/>
            <person name="Dewar J."/>
            <person name="Goldberg J."/>
            <person name="Griggs A."/>
            <person name="Gujja S."/>
            <person name="Hansen M."/>
            <person name="Howarth C."/>
            <person name="Imamovic A."/>
            <person name="Larimer J."/>
            <person name="McCowan C."/>
            <person name="Murphy C."/>
            <person name="Neiman D."/>
            <person name="Pearson M."/>
            <person name="Priest M."/>
            <person name="Roberts A."/>
            <person name="Saif S."/>
            <person name="Shea T."/>
            <person name="Sisk P."/>
            <person name="Sykes S."/>
            <person name="Wortman J."/>
            <person name="Nusbaum C."/>
            <person name="Birren B."/>
        </authorList>
    </citation>
    <scope>NUCLEOTIDE SEQUENCE [LARGE SCALE GENOMIC DNA]</scope>
    <source>
        <strain evidence="2 3">HuB4-4</strain>
    </source>
</reference>
<dbReference type="AlphaFoldDB" id="A0A9W5VKE7"/>
<protein>
    <submittedName>
        <fullName evidence="2">Uncharacterized protein</fullName>
    </submittedName>
</protein>
<gene>
    <name evidence="2" type="ORF">IGM_04331</name>
</gene>